<evidence type="ECO:0000256" key="15">
    <source>
        <dbReference type="ARBA" id="ARBA00024167"/>
    </source>
</evidence>
<dbReference type="eggNOG" id="KOG0619">
    <property type="taxonomic scope" value="Eukaryota"/>
</dbReference>
<evidence type="ECO:0000256" key="16">
    <source>
        <dbReference type="SAM" id="MobiDB-lite"/>
    </source>
</evidence>
<dbReference type="Pfam" id="PF13855">
    <property type="entry name" value="LRR_8"/>
    <property type="match status" value="2"/>
</dbReference>
<comment type="subcellular location">
    <subcellularLocation>
        <location evidence="1">Cell membrane</location>
        <topology evidence="1">Multi-pass membrane protein</topology>
    </subcellularLocation>
</comment>
<evidence type="ECO:0000256" key="9">
    <source>
        <dbReference type="ARBA" id="ARBA00023065"/>
    </source>
</evidence>
<dbReference type="FunFam" id="3.80.10.10:FF:000294">
    <property type="entry name" value="Leucine-rich repeat-containing 8 VRAC subunit B"/>
    <property type="match status" value="1"/>
</dbReference>
<keyword evidence="4" id="KW-1003">Cell membrane</keyword>
<dbReference type="PANTHER" id="PTHR48051">
    <property type="match status" value="1"/>
</dbReference>
<dbReference type="SMART" id="SM00364">
    <property type="entry name" value="LRR_BAC"/>
    <property type="match status" value="4"/>
</dbReference>
<reference evidence="20" key="1">
    <citation type="submission" date="2011-08" db="EMBL/GenBank/DDBJ databases">
        <title>The draft genome of Latimeria chalumnae.</title>
        <authorList>
            <person name="Di Palma F."/>
            <person name="Alfoldi J."/>
            <person name="Johnson J."/>
            <person name="Berlin A."/>
            <person name="Gnerre S."/>
            <person name="Jaffe D."/>
            <person name="MacCallum I."/>
            <person name="Young S."/>
            <person name="Walker B.J."/>
            <person name="Lander E."/>
            <person name="Lindblad-Toh K."/>
        </authorList>
    </citation>
    <scope>NUCLEOTIDE SEQUENCE [LARGE SCALE GENOMIC DNA]</scope>
    <source>
        <strain evidence="20">Wild caught</strain>
    </source>
</reference>
<feature type="transmembrane region" description="Helical" evidence="17">
    <location>
        <begin position="316"/>
        <end position="338"/>
    </location>
</feature>
<dbReference type="InterPro" id="IPR021040">
    <property type="entry name" value="LRRC8_Pannexin-like"/>
</dbReference>
<evidence type="ECO:0000256" key="2">
    <source>
        <dbReference type="ARBA" id="ARBA00010471"/>
    </source>
</evidence>
<evidence type="ECO:0000256" key="4">
    <source>
        <dbReference type="ARBA" id="ARBA00022475"/>
    </source>
</evidence>
<dbReference type="InterPro" id="IPR003591">
    <property type="entry name" value="Leu-rich_rpt_typical-subtyp"/>
</dbReference>
<dbReference type="EMBL" id="AFYH01128324">
    <property type="status" value="NOT_ANNOTATED_CDS"/>
    <property type="molecule type" value="Genomic_DNA"/>
</dbReference>
<keyword evidence="10 17" id="KW-0472">Membrane</keyword>
<evidence type="ECO:0000256" key="14">
    <source>
        <dbReference type="ARBA" id="ARBA00024158"/>
    </source>
</evidence>
<keyword evidence="6 17" id="KW-0812">Transmembrane</keyword>
<evidence type="ECO:0000256" key="11">
    <source>
        <dbReference type="ARBA" id="ARBA00023157"/>
    </source>
</evidence>
<dbReference type="GO" id="GO:0034220">
    <property type="term" value="P:monoatomic ion transmembrane transport"/>
    <property type="evidence" value="ECO:0007669"/>
    <property type="project" value="UniProtKB-KW"/>
</dbReference>
<keyword evidence="20" id="KW-1185">Reference proteome</keyword>
<dbReference type="SMART" id="SM00365">
    <property type="entry name" value="LRR_SD22"/>
    <property type="match status" value="5"/>
</dbReference>
<evidence type="ECO:0000256" key="10">
    <source>
        <dbReference type="ARBA" id="ARBA00023136"/>
    </source>
</evidence>
<dbReference type="InterPro" id="IPR032675">
    <property type="entry name" value="LRR_dom_sf"/>
</dbReference>
<accession>H3AX97</accession>
<dbReference type="Pfam" id="PF12534">
    <property type="entry name" value="Pannexin_like"/>
    <property type="match status" value="1"/>
</dbReference>
<evidence type="ECO:0000256" key="8">
    <source>
        <dbReference type="ARBA" id="ARBA00022989"/>
    </source>
</evidence>
<comment type="catalytic activity">
    <reaction evidence="15">
        <text>chloride(in) = chloride(out)</text>
        <dbReference type="Rhea" id="RHEA:29823"/>
        <dbReference type="ChEBI" id="CHEBI:17996"/>
    </reaction>
</comment>
<dbReference type="GO" id="GO:0005737">
    <property type="term" value="C:cytoplasm"/>
    <property type="evidence" value="ECO:0007669"/>
    <property type="project" value="TreeGrafter"/>
</dbReference>
<evidence type="ECO:0000256" key="3">
    <source>
        <dbReference type="ARBA" id="ARBA00022448"/>
    </source>
</evidence>
<dbReference type="SMART" id="SM00369">
    <property type="entry name" value="LRR_TYP"/>
    <property type="match status" value="7"/>
</dbReference>
<dbReference type="HOGENOM" id="CLU_019019_0_0_1"/>
<evidence type="ECO:0000313" key="20">
    <source>
        <dbReference type="Proteomes" id="UP000008672"/>
    </source>
</evidence>
<dbReference type="InterPro" id="IPR050216">
    <property type="entry name" value="LRR_domain-containing"/>
</dbReference>
<protein>
    <recommendedName>
        <fullName evidence="18">LRRC8 pannexin-like TM region domain-containing protein</fullName>
    </recommendedName>
</protein>
<gene>
    <name evidence="19" type="primary">LOC102364635</name>
</gene>
<keyword evidence="5" id="KW-0433">Leucine-rich repeat</keyword>
<dbReference type="Ensembl" id="ENSLACT00000014368.1">
    <property type="protein sequence ID" value="ENSLACP00000014268.1"/>
    <property type="gene ID" value="ENSLACG00000012558.1"/>
</dbReference>
<proteinExistence type="inferred from homology"/>
<evidence type="ECO:0000313" key="19">
    <source>
        <dbReference type="Ensembl" id="ENSLACP00000014268.1"/>
    </source>
</evidence>
<organism evidence="19 20">
    <name type="scientific">Latimeria chalumnae</name>
    <name type="common">Coelacanth</name>
    <dbReference type="NCBI Taxonomy" id="7897"/>
    <lineage>
        <taxon>Eukaryota</taxon>
        <taxon>Metazoa</taxon>
        <taxon>Chordata</taxon>
        <taxon>Craniata</taxon>
        <taxon>Vertebrata</taxon>
        <taxon>Euteleostomi</taxon>
        <taxon>Coelacanthiformes</taxon>
        <taxon>Coelacanthidae</taxon>
        <taxon>Latimeria</taxon>
    </lineage>
</organism>
<name>H3AX97_LATCH</name>
<dbReference type="InterPro" id="IPR001611">
    <property type="entry name" value="Leu-rich_rpt"/>
</dbReference>
<keyword evidence="12" id="KW-0407">Ion channel</keyword>
<dbReference type="PROSITE" id="PS51450">
    <property type="entry name" value="LRR"/>
    <property type="match status" value="4"/>
</dbReference>
<reference evidence="19" key="2">
    <citation type="submission" date="2025-08" db="UniProtKB">
        <authorList>
            <consortium name="Ensembl"/>
        </authorList>
    </citation>
    <scope>IDENTIFICATION</scope>
</reference>
<reference evidence="19" key="3">
    <citation type="submission" date="2025-09" db="UniProtKB">
        <authorList>
            <consortium name="Ensembl"/>
        </authorList>
    </citation>
    <scope>IDENTIFICATION</scope>
</reference>
<keyword evidence="3" id="KW-0813">Transport</keyword>
<feature type="transmembrane region" description="Helical" evidence="17">
    <location>
        <begin position="122"/>
        <end position="142"/>
    </location>
</feature>
<dbReference type="GeneTree" id="ENSGT00940000159311"/>
<dbReference type="STRING" id="7897.ENSLACP00000014268"/>
<feature type="transmembrane region" description="Helical" evidence="17">
    <location>
        <begin position="27"/>
        <end position="48"/>
    </location>
</feature>
<evidence type="ECO:0000256" key="1">
    <source>
        <dbReference type="ARBA" id="ARBA00004651"/>
    </source>
</evidence>
<comment type="similarity">
    <text evidence="2">Belongs to the LRRC8 family.</text>
</comment>
<evidence type="ECO:0000256" key="17">
    <source>
        <dbReference type="SAM" id="Phobius"/>
    </source>
</evidence>
<dbReference type="Proteomes" id="UP000008672">
    <property type="component" value="Unassembled WGS sequence"/>
</dbReference>
<evidence type="ECO:0000256" key="5">
    <source>
        <dbReference type="ARBA" id="ARBA00022614"/>
    </source>
</evidence>
<comment type="catalytic activity">
    <reaction evidence="14">
        <text>taurine(out) = taurine(in)</text>
        <dbReference type="Rhea" id="RHEA:66328"/>
        <dbReference type="ChEBI" id="CHEBI:507393"/>
    </reaction>
</comment>
<keyword evidence="8 17" id="KW-1133">Transmembrane helix</keyword>
<feature type="compositionally biased region" description="Polar residues" evidence="16">
    <location>
        <begin position="200"/>
        <end position="220"/>
    </location>
</feature>
<evidence type="ECO:0000256" key="7">
    <source>
        <dbReference type="ARBA" id="ARBA00022737"/>
    </source>
</evidence>
<dbReference type="Gene3D" id="3.80.10.10">
    <property type="entry name" value="Ribonuclease Inhibitor"/>
    <property type="match status" value="3"/>
</dbReference>
<keyword evidence="7" id="KW-0677">Repeat</keyword>
<evidence type="ECO:0000256" key="6">
    <source>
        <dbReference type="ARBA" id="ARBA00022692"/>
    </source>
</evidence>
<keyword evidence="11" id="KW-1015">Disulfide bond</keyword>
<feature type="region of interest" description="Disordered" evidence="16">
    <location>
        <begin position="200"/>
        <end position="222"/>
    </location>
</feature>
<dbReference type="AlphaFoldDB" id="H3AX97"/>
<sequence length="796" mass="91401">MLPVSDISFLGESQITHRIFKPWWDILMDYIIYSLMILSVIGGADLLFPNVVLCLPMEQFGEGDDLAQRVSVAADAMKVYLESAQREMNPDLKPPNTNLDLQQFYYINHVCYEKAFPWFSRYFPYVVLIHSIVLLVSNNLWFQFPKTSAKIELLVSVLEKCFESPWTIKALSKKSGKKESNGIQNRLSVLARNRFSVNLQKDTDNPSAPSNQVSAKNPTSKVPVHFNKTAGVQAKALFVRARRIHAYIERWDFIYKFYVGQSMFKALMFIVPLLLTSAMLDNVSLISICKPKIRNLTGYSRFYCIHNYAFLTKSLMVTYIVLIGVYGLIGIYVLFWIFQRNLKKYSFEKVREETGFKDIPNVKNDFAFLLHIIDLYNRLYATRFAIFLSEVSENELLEMNLNEEWNYEKLQQHVSRNSNGKMELHLSMLCGIPKTVFELGYLEAVKLELIANAKFPTSVIQMTSLVELYLYNSLSQVEGIALNFFSENLQVLSLRFTESNEFPLWIYSLKNLTQLYLCGNLNPESKQLITVESMKEMKCLKILSIKGNLSKVPWTVADVATSLLKLVIESNGIKLASLNHLRKLSNLSELELQNCGLERIPQVVFSLTNLQKLDLKSNNICTIEAIVSFQYLKELTCLKLWHNSIVLIPDSINILKNLKELFLSHNKLETLPVALFELSNLKQLDVSYNLITLLPKEIEKLKSLQYFSIQENKVALLPLQLFKCVNLQKLNLGQNMLTSVPAEVGQLTHLTYLELKGNHLKSLPPKISNCHSLKKQNLIVEDSLFKSLPYDIQEML</sequence>
<feature type="domain" description="LRRC8 pannexin-like TM region" evidence="18">
    <location>
        <begin position="1"/>
        <end position="334"/>
    </location>
</feature>
<keyword evidence="9" id="KW-0406">Ion transport</keyword>
<evidence type="ECO:0000256" key="12">
    <source>
        <dbReference type="ARBA" id="ARBA00023303"/>
    </source>
</evidence>
<dbReference type="InParanoid" id="H3AX97"/>
<evidence type="ECO:0000259" key="18">
    <source>
        <dbReference type="Pfam" id="PF12534"/>
    </source>
</evidence>
<dbReference type="PANTHER" id="PTHR48051:SF50">
    <property type="entry name" value="LOC100145421 PROTEIN"/>
    <property type="match status" value="1"/>
</dbReference>
<dbReference type="SUPFAM" id="SSF52058">
    <property type="entry name" value="L domain-like"/>
    <property type="match status" value="1"/>
</dbReference>
<evidence type="ECO:0000256" key="13">
    <source>
        <dbReference type="ARBA" id="ARBA00024145"/>
    </source>
</evidence>
<comment type="catalytic activity">
    <reaction evidence="13">
        <text>iodide(out) = iodide(in)</text>
        <dbReference type="Rhea" id="RHEA:66324"/>
        <dbReference type="ChEBI" id="CHEBI:16382"/>
    </reaction>
</comment>
<dbReference type="GO" id="GO:0005886">
    <property type="term" value="C:plasma membrane"/>
    <property type="evidence" value="ECO:0007669"/>
    <property type="project" value="UniProtKB-SubCell"/>
</dbReference>